<protein>
    <submittedName>
        <fullName evidence="2">Uncharacterized protein</fullName>
    </submittedName>
</protein>
<dbReference type="Proteomes" id="UP001197093">
    <property type="component" value="Unassembled WGS sequence"/>
</dbReference>
<name>A0AAD4EMT0_9PEZI</name>
<feature type="region of interest" description="Disordered" evidence="1">
    <location>
        <begin position="45"/>
        <end position="72"/>
    </location>
</feature>
<organism evidence="2 3">
    <name type="scientific">Staphylotrichum longicolle</name>
    <dbReference type="NCBI Taxonomy" id="669026"/>
    <lineage>
        <taxon>Eukaryota</taxon>
        <taxon>Fungi</taxon>
        <taxon>Dikarya</taxon>
        <taxon>Ascomycota</taxon>
        <taxon>Pezizomycotina</taxon>
        <taxon>Sordariomycetes</taxon>
        <taxon>Sordariomycetidae</taxon>
        <taxon>Sordariales</taxon>
        <taxon>Chaetomiaceae</taxon>
        <taxon>Staphylotrichum</taxon>
    </lineage>
</organism>
<evidence type="ECO:0000313" key="3">
    <source>
        <dbReference type="Proteomes" id="UP001197093"/>
    </source>
</evidence>
<comment type="caution">
    <text evidence="2">The sequence shown here is derived from an EMBL/GenBank/DDBJ whole genome shotgun (WGS) entry which is preliminary data.</text>
</comment>
<accession>A0AAD4EMT0</accession>
<dbReference type="EMBL" id="JAHCVI010000006">
    <property type="protein sequence ID" value="KAG7284084.1"/>
    <property type="molecule type" value="Genomic_DNA"/>
</dbReference>
<gene>
    <name evidence="2" type="ORF">NEMBOFW57_010445</name>
</gene>
<sequence length="84" mass="9627">MVLKRKRSDCELGPVFSSDQRMDSGSFNFNSMAAMDTARRGFFAPRLPTPSHLPSRTMKRFRDNRPPESEVHPCIIAAPQDRKF</sequence>
<evidence type="ECO:0000313" key="2">
    <source>
        <dbReference type="EMBL" id="KAG7284084.1"/>
    </source>
</evidence>
<proteinExistence type="predicted"/>
<feature type="compositionally biased region" description="Basic and acidic residues" evidence="1">
    <location>
        <begin position="60"/>
        <end position="71"/>
    </location>
</feature>
<reference evidence="2" key="1">
    <citation type="submission" date="2023-02" db="EMBL/GenBank/DDBJ databases">
        <authorList>
            <person name="Palmer J.M."/>
        </authorList>
    </citation>
    <scope>NUCLEOTIDE SEQUENCE</scope>
    <source>
        <strain evidence="2">FW57</strain>
    </source>
</reference>
<keyword evidence="3" id="KW-1185">Reference proteome</keyword>
<dbReference type="AlphaFoldDB" id="A0AAD4EMT0"/>
<evidence type="ECO:0000256" key="1">
    <source>
        <dbReference type="SAM" id="MobiDB-lite"/>
    </source>
</evidence>